<dbReference type="GO" id="GO:0016020">
    <property type="term" value="C:membrane"/>
    <property type="evidence" value="ECO:0007669"/>
    <property type="project" value="UniProtKB-SubCell"/>
</dbReference>
<reference evidence="10" key="1">
    <citation type="submission" date="2023-06" db="EMBL/GenBank/DDBJ databases">
        <title>Genome-scale phylogeny and comparative genomics of the fungal order Sordariales.</title>
        <authorList>
            <consortium name="Lawrence Berkeley National Laboratory"/>
            <person name="Hensen N."/>
            <person name="Bonometti L."/>
            <person name="Westerberg I."/>
            <person name="Brannstrom I.O."/>
            <person name="Guillou S."/>
            <person name="Cros-Aarteil S."/>
            <person name="Calhoun S."/>
            <person name="Haridas S."/>
            <person name="Kuo A."/>
            <person name="Mondo S."/>
            <person name="Pangilinan J."/>
            <person name="Riley R."/>
            <person name="Labutti K."/>
            <person name="Andreopoulos B."/>
            <person name="Lipzen A."/>
            <person name="Chen C."/>
            <person name="Yanf M."/>
            <person name="Daum C."/>
            <person name="Ng V."/>
            <person name="Clum A."/>
            <person name="Steindorff A."/>
            <person name="Ohm R."/>
            <person name="Martin F."/>
            <person name="Silar P."/>
            <person name="Natvig D."/>
            <person name="Lalanne C."/>
            <person name="Gautier V."/>
            <person name="Ament-Velasquez S.L."/>
            <person name="Kruys A."/>
            <person name="Hutchinson M.I."/>
            <person name="Powell A.J."/>
            <person name="Barry K."/>
            <person name="Miller A.N."/>
            <person name="Grigoriev I.V."/>
            <person name="Debuchy R."/>
            <person name="Gladieux P."/>
            <person name="Thoren M.H."/>
            <person name="Johannesson H."/>
        </authorList>
    </citation>
    <scope>NUCLEOTIDE SEQUENCE</scope>
    <source>
        <strain evidence="10">PSN4</strain>
    </source>
</reference>
<proteinExistence type="inferred from homology"/>
<organism evidence="10 11">
    <name type="scientific">Echria macrotheca</name>
    <dbReference type="NCBI Taxonomy" id="438768"/>
    <lineage>
        <taxon>Eukaryota</taxon>
        <taxon>Fungi</taxon>
        <taxon>Dikarya</taxon>
        <taxon>Ascomycota</taxon>
        <taxon>Pezizomycotina</taxon>
        <taxon>Sordariomycetes</taxon>
        <taxon>Sordariomycetidae</taxon>
        <taxon>Sordariales</taxon>
        <taxon>Schizotheciaceae</taxon>
        <taxon>Echria</taxon>
    </lineage>
</organism>
<protein>
    <submittedName>
        <fullName evidence="10">Uncharacterized protein</fullName>
    </submittedName>
</protein>
<evidence type="ECO:0000256" key="1">
    <source>
        <dbReference type="ARBA" id="ARBA00004167"/>
    </source>
</evidence>
<name>A0AAJ0B7Q1_9PEZI</name>
<evidence type="ECO:0000313" key="10">
    <source>
        <dbReference type="EMBL" id="KAK1750921.1"/>
    </source>
</evidence>
<evidence type="ECO:0000256" key="2">
    <source>
        <dbReference type="ARBA" id="ARBA00022692"/>
    </source>
</evidence>
<keyword evidence="2 9" id="KW-0812">Transmembrane</keyword>
<evidence type="ECO:0000256" key="9">
    <source>
        <dbReference type="SAM" id="Phobius"/>
    </source>
</evidence>
<sequence>MTQYSSLRPSTDRGSESSDPDEDEPFVRHPQTTTTHHWRSIAVLVLLLIANLTAMSITLSTLTAQTYPPRTVVPSNTLQTRKLAIRPSNYFPNGTLNRSPPTDYTGPPRPALERAWATLQKHDNVRVSAAELGEFASDERIVKLADGSGSMVTMSAYHGLHCVRRLHRNLYAATYYPNLTETDAALLRLHSDHCVDYLRQYIQCNADTALVPMRWSDVSSKPATKDNGNHQCVVWEEIEAWMAERSFDPYQKGLLVHPKYGDPFPDGPGEDGHLNLGLAPALLHPDHDGHFN</sequence>
<comment type="subcellular location">
    <subcellularLocation>
        <location evidence="1">Membrane</location>
        <topology evidence="1">Single-pass membrane protein</topology>
    </subcellularLocation>
</comment>
<evidence type="ECO:0000256" key="3">
    <source>
        <dbReference type="ARBA" id="ARBA00022989"/>
    </source>
</evidence>
<dbReference type="Pfam" id="PF11807">
    <property type="entry name" value="UstYa"/>
    <property type="match status" value="1"/>
</dbReference>
<dbReference type="PANTHER" id="PTHR33365">
    <property type="entry name" value="YALI0B05434P"/>
    <property type="match status" value="1"/>
</dbReference>
<evidence type="ECO:0000313" key="11">
    <source>
        <dbReference type="Proteomes" id="UP001239445"/>
    </source>
</evidence>
<evidence type="ECO:0000256" key="8">
    <source>
        <dbReference type="SAM" id="MobiDB-lite"/>
    </source>
</evidence>
<keyword evidence="11" id="KW-1185">Reference proteome</keyword>
<feature type="transmembrane region" description="Helical" evidence="9">
    <location>
        <begin position="41"/>
        <end position="62"/>
    </location>
</feature>
<keyword evidence="6" id="KW-0325">Glycoprotein</keyword>
<feature type="region of interest" description="Disordered" evidence="8">
    <location>
        <begin position="1"/>
        <end position="33"/>
    </location>
</feature>
<dbReference type="EMBL" id="MU839844">
    <property type="protein sequence ID" value="KAK1750921.1"/>
    <property type="molecule type" value="Genomic_DNA"/>
</dbReference>
<accession>A0AAJ0B7Q1</accession>
<keyword evidence="4" id="KW-0843">Virulence</keyword>
<evidence type="ECO:0000256" key="7">
    <source>
        <dbReference type="ARBA" id="ARBA00035112"/>
    </source>
</evidence>
<evidence type="ECO:0000256" key="4">
    <source>
        <dbReference type="ARBA" id="ARBA00023026"/>
    </source>
</evidence>
<dbReference type="GO" id="GO:0043386">
    <property type="term" value="P:mycotoxin biosynthetic process"/>
    <property type="evidence" value="ECO:0007669"/>
    <property type="project" value="InterPro"/>
</dbReference>
<keyword evidence="3 9" id="KW-1133">Transmembrane helix</keyword>
<keyword evidence="5 9" id="KW-0472">Membrane</keyword>
<dbReference type="PANTHER" id="PTHR33365:SF7">
    <property type="entry name" value="TAT PATHWAY SIGNAL SEQUENCE"/>
    <property type="match status" value="1"/>
</dbReference>
<dbReference type="Proteomes" id="UP001239445">
    <property type="component" value="Unassembled WGS sequence"/>
</dbReference>
<evidence type="ECO:0000256" key="6">
    <source>
        <dbReference type="ARBA" id="ARBA00023180"/>
    </source>
</evidence>
<dbReference type="AlphaFoldDB" id="A0AAJ0B7Q1"/>
<comment type="similarity">
    <text evidence="7">Belongs to the ustYa family.</text>
</comment>
<comment type="caution">
    <text evidence="10">The sequence shown here is derived from an EMBL/GenBank/DDBJ whole genome shotgun (WGS) entry which is preliminary data.</text>
</comment>
<dbReference type="InterPro" id="IPR021765">
    <property type="entry name" value="UstYa-like"/>
</dbReference>
<gene>
    <name evidence="10" type="ORF">QBC47DRAFT_425872</name>
</gene>
<evidence type="ECO:0000256" key="5">
    <source>
        <dbReference type="ARBA" id="ARBA00023136"/>
    </source>
</evidence>